<dbReference type="eggNOG" id="COG0283">
    <property type="taxonomic scope" value="Bacteria"/>
</dbReference>
<evidence type="ECO:0000256" key="3">
    <source>
        <dbReference type="ARBA" id="ARBA00022741"/>
    </source>
</evidence>
<organism evidence="10 11">
    <name type="scientific">Taylorella asinigenitalis (strain MCE3)</name>
    <dbReference type="NCBI Taxonomy" id="1008459"/>
    <lineage>
        <taxon>Bacteria</taxon>
        <taxon>Pseudomonadati</taxon>
        <taxon>Pseudomonadota</taxon>
        <taxon>Betaproteobacteria</taxon>
        <taxon>Burkholderiales</taxon>
        <taxon>Alcaligenaceae</taxon>
        <taxon>Taylorella</taxon>
    </lineage>
</organism>
<comment type="similarity">
    <text evidence="1 8">Belongs to the cytidylate kinase family. Type 1 subfamily.</text>
</comment>
<dbReference type="SUPFAM" id="SSF52540">
    <property type="entry name" value="P-loop containing nucleoside triphosphate hydrolases"/>
    <property type="match status" value="1"/>
</dbReference>
<dbReference type="HAMAP" id="MF_00238">
    <property type="entry name" value="Cytidyl_kinase_type1"/>
    <property type="match status" value="1"/>
</dbReference>
<dbReference type="InterPro" id="IPR003136">
    <property type="entry name" value="Cytidylate_kin"/>
</dbReference>
<evidence type="ECO:0000313" key="10">
    <source>
        <dbReference type="EMBL" id="AEP36382.1"/>
    </source>
</evidence>
<dbReference type="OrthoDB" id="9807434at2"/>
<evidence type="ECO:0000313" key="11">
    <source>
        <dbReference type="Proteomes" id="UP000009284"/>
    </source>
</evidence>
<dbReference type="InterPro" id="IPR027417">
    <property type="entry name" value="P-loop_NTPase"/>
</dbReference>
<dbReference type="GO" id="GO:0036431">
    <property type="term" value="F:dCMP kinase activity"/>
    <property type="evidence" value="ECO:0007669"/>
    <property type="project" value="InterPro"/>
</dbReference>
<evidence type="ECO:0000259" key="9">
    <source>
        <dbReference type="Pfam" id="PF02224"/>
    </source>
</evidence>
<dbReference type="EMBL" id="CP003059">
    <property type="protein sequence ID" value="AEP36382.1"/>
    <property type="molecule type" value="Genomic_DNA"/>
</dbReference>
<reference key="1">
    <citation type="submission" date="2011-09" db="EMBL/GenBank/DDBJ databases">
        <title>Genomic characterization of the Taylorella genus.</title>
        <authorList>
            <person name="Hebert L."/>
            <person name="Moumen B."/>
            <person name="Pons N."/>
            <person name="Duquesne F."/>
            <person name="Breuil M.-F."/>
            <person name="Goux D."/>
            <person name="Batto J.-M."/>
            <person name="Renault P."/>
            <person name="Laugier C."/>
            <person name="Petry S."/>
        </authorList>
    </citation>
    <scope>NUCLEOTIDE SEQUENCE</scope>
    <source>
        <strain>MCE3</strain>
    </source>
</reference>
<evidence type="ECO:0000256" key="8">
    <source>
        <dbReference type="HAMAP-Rule" id="MF_00238"/>
    </source>
</evidence>
<accession>G4QAS2</accession>
<evidence type="ECO:0000256" key="4">
    <source>
        <dbReference type="ARBA" id="ARBA00022777"/>
    </source>
</evidence>
<keyword evidence="2 8" id="KW-0808">Transferase</keyword>
<evidence type="ECO:0000256" key="7">
    <source>
        <dbReference type="ARBA" id="ARBA00048478"/>
    </source>
</evidence>
<dbReference type="HOGENOM" id="CLU_079959_2_0_4"/>
<dbReference type="PANTHER" id="PTHR21299:SF2">
    <property type="entry name" value="CYTIDYLATE KINASE"/>
    <property type="match status" value="1"/>
</dbReference>
<dbReference type="Pfam" id="PF02224">
    <property type="entry name" value="Cytidylate_kin"/>
    <property type="match status" value="1"/>
</dbReference>
<keyword evidence="8" id="KW-0963">Cytoplasm</keyword>
<keyword evidence="3 8" id="KW-0547">Nucleotide-binding</keyword>
<evidence type="ECO:0000256" key="1">
    <source>
        <dbReference type="ARBA" id="ARBA00009427"/>
    </source>
</evidence>
<evidence type="ECO:0000256" key="5">
    <source>
        <dbReference type="ARBA" id="ARBA00022840"/>
    </source>
</evidence>
<keyword evidence="4 8" id="KW-0418">Kinase</keyword>
<evidence type="ECO:0000256" key="2">
    <source>
        <dbReference type="ARBA" id="ARBA00022679"/>
    </source>
</evidence>
<feature type="domain" description="Cytidylate kinase" evidence="9">
    <location>
        <begin position="4"/>
        <end position="212"/>
    </location>
</feature>
<dbReference type="PANTHER" id="PTHR21299">
    <property type="entry name" value="CYTIDYLATE KINASE/PANTOATE-BETA-ALANINE LIGASE"/>
    <property type="match status" value="1"/>
</dbReference>
<dbReference type="InterPro" id="IPR011994">
    <property type="entry name" value="Cytidylate_kinase_dom"/>
</dbReference>
<dbReference type="GO" id="GO:0036430">
    <property type="term" value="F:CMP kinase activity"/>
    <property type="evidence" value="ECO:0007669"/>
    <property type="project" value="RHEA"/>
</dbReference>
<comment type="catalytic activity">
    <reaction evidence="7 8">
        <text>CMP + ATP = CDP + ADP</text>
        <dbReference type="Rhea" id="RHEA:11600"/>
        <dbReference type="ChEBI" id="CHEBI:30616"/>
        <dbReference type="ChEBI" id="CHEBI:58069"/>
        <dbReference type="ChEBI" id="CHEBI:60377"/>
        <dbReference type="ChEBI" id="CHEBI:456216"/>
        <dbReference type="EC" id="2.7.4.25"/>
    </reaction>
</comment>
<comment type="catalytic activity">
    <reaction evidence="6 8">
        <text>dCMP + ATP = dCDP + ADP</text>
        <dbReference type="Rhea" id="RHEA:25094"/>
        <dbReference type="ChEBI" id="CHEBI:30616"/>
        <dbReference type="ChEBI" id="CHEBI:57566"/>
        <dbReference type="ChEBI" id="CHEBI:58593"/>
        <dbReference type="ChEBI" id="CHEBI:456216"/>
        <dbReference type="EC" id="2.7.4.25"/>
    </reaction>
</comment>
<sequence length="219" mass="24319">MKLITIDGPSASGKGTVSQRVAEILGWDVLDSGALYRLSALACLNLSTDLKNIQDVVSVIKNMQINFCDGLVFLNSNNVTDAIRTEHVGNVAAQLATIPEVRKALVNLQHSFLKEKGLVADGRDMGTVIFPQAPLKIFLISDLETRALRRFNQIKDKNPNITLDAIRNDMRKRDEQDRNRSIAPLVAAKDAITIDTTSMSIDEVVNFIIQKWKILEKFS</sequence>
<dbReference type="GO" id="GO:0005524">
    <property type="term" value="F:ATP binding"/>
    <property type="evidence" value="ECO:0007669"/>
    <property type="project" value="UniProtKB-UniRule"/>
</dbReference>
<dbReference type="GO" id="GO:0015949">
    <property type="term" value="P:nucleobase-containing small molecule interconversion"/>
    <property type="evidence" value="ECO:0007669"/>
    <property type="project" value="TreeGrafter"/>
</dbReference>
<dbReference type="RefSeq" id="WP_014111279.1">
    <property type="nucleotide sequence ID" value="NC_016043.1"/>
</dbReference>
<reference evidence="10 11" key="2">
    <citation type="journal article" date="2012" name="PLoS ONE">
        <title>Genomic characterization of the taylorella genus.</title>
        <authorList>
            <person name="Hebert L."/>
            <person name="Moumen B."/>
            <person name="Pons N."/>
            <person name="Duquesne F."/>
            <person name="Breuil M.F."/>
            <person name="Goux D."/>
            <person name="Batto J.M."/>
            <person name="Laugier C."/>
            <person name="Renault P."/>
            <person name="Petry S."/>
        </authorList>
    </citation>
    <scope>NUCLEOTIDE SEQUENCE [LARGE SCALE GENOMIC DNA]</scope>
    <source>
        <strain evidence="10 11">MCE3</strain>
    </source>
</reference>
<keyword evidence="11" id="KW-1185">Reference proteome</keyword>
<protein>
    <recommendedName>
        <fullName evidence="8">Cytidylate kinase</fullName>
        <shortName evidence="8">CK</shortName>
        <ecNumber evidence="8">2.7.4.25</ecNumber>
    </recommendedName>
    <alternativeName>
        <fullName evidence="8">Cytidine monophosphate kinase</fullName>
        <shortName evidence="8">CMP kinase</shortName>
    </alternativeName>
</protein>
<evidence type="ECO:0000256" key="6">
    <source>
        <dbReference type="ARBA" id="ARBA00047615"/>
    </source>
</evidence>
<dbReference type="Proteomes" id="UP000009284">
    <property type="component" value="Chromosome"/>
</dbReference>
<proteinExistence type="inferred from homology"/>
<comment type="subcellular location">
    <subcellularLocation>
        <location evidence="8">Cytoplasm</location>
    </subcellularLocation>
</comment>
<dbReference type="GO" id="GO:0005829">
    <property type="term" value="C:cytosol"/>
    <property type="evidence" value="ECO:0007669"/>
    <property type="project" value="TreeGrafter"/>
</dbReference>
<dbReference type="STRING" id="1008459.TASI_0608"/>
<dbReference type="EC" id="2.7.4.25" evidence="8"/>
<dbReference type="KEGG" id="tas:TASI_0608"/>
<dbReference type="GO" id="GO:0006220">
    <property type="term" value="P:pyrimidine nucleotide metabolic process"/>
    <property type="evidence" value="ECO:0007669"/>
    <property type="project" value="UniProtKB-UniRule"/>
</dbReference>
<keyword evidence="5 8" id="KW-0067">ATP-binding</keyword>
<name>G4QAS2_TAYAM</name>
<gene>
    <name evidence="8" type="primary">cmk</name>
    <name evidence="10" type="ordered locus">TASI_0608</name>
</gene>
<dbReference type="Gene3D" id="3.40.50.300">
    <property type="entry name" value="P-loop containing nucleotide triphosphate hydrolases"/>
    <property type="match status" value="1"/>
</dbReference>
<dbReference type="NCBIfam" id="TIGR00017">
    <property type="entry name" value="cmk"/>
    <property type="match status" value="1"/>
</dbReference>
<dbReference type="CDD" id="cd02020">
    <property type="entry name" value="CMPK"/>
    <property type="match status" value="1"/>
</dbReference>
<feature type="binding site" evidence="8">
    <location>
        <begin position="8"/>
        <end position="16"/>
    </location>
    <ligand>
        <name>ATP</name>
        <dbReference type="ChEBI" id="CHEBI:30616"/>
    </ligand>
</feature>
<dbReference type="AlphaFoldDB" id="G4QAS2"/>